<comment type="caution">
    <text evidence="1">The sequence shown here is derived from an EMBL/GenBank/DDBJ whole genome shotgun (WGS) entry which is preliminary data.</text>
</comment>
<dbReference type="RefSeq" id="WP_129750218.1">
    <property type="nucleotide sequence ID" value="NZ_JUIW01000003.1"/>
</dbReference>
<dbReference type="Proteomes" id="UP000289775">
    <property type="component" value="Unassembled WGS sequence"/>
</dbReference>
<sequence>MHKIECKGLIQEIINAENGEYYEQYFALDCDAASDNDCIEIAPPNVIIDNELTISFTDMKLLLQEYIDFMER</sequence>
<name>A0A444WF32_9FLAO</name>
<dbReference type="EMBL" id="JUIW01000003">
    <property type="protein sequence ID" value="RYJ44458.1"/>
    <property type="molecule type" value="Genomic_DNA"/>
</dbReference>
<dbReference type="AlphaFoldDB" id="A0A444WF32"/>
<proteinExistence type="predicted"/>
<dbReference type="OrthoDB" id="1261935at2"/>
<evidence type="ECO:0000313" key="2">
    <source>
        <dbReference type="Proteomes" id="UP000289775"/>
    </source>
</evidence>
<evidence type="ECO:0000313" key="1">
    <source>
        <dbReference type="EMBL" id="RYJ44458.1"/>
    </source>
</evidence>
<keyword evidence="2" id="KW-1185">Reference proteome</keyword>
<accession>A0A444WF32</accession>
<organism evidence="1 2">
    <name type="scientific">Flavobacterium beibuense</name>
    <dbReference type="NCBI Taxonomy" id="657326"/>
    <lineage>
        <taxon>Bacteria</taxon>
        <taxon>Pseudomonadati</taxon>
        <taxon>Bacteroidota</taxon>
        <taxon>Flavobacteriia</taxon>
        <taxon>Flavobacteriales</taxon>
        <taxon>Flavobacteriaceae</taxon>
        <taxon>Flavobacterium</taxon>
    </lineage>
</organism>
<protein>
    <submittedName>
        <fullName evidence="1">Uncharacterized protein</fullName>
    </submittedName>
</protein>
<gene>
    <name evidence="1" type="ORF">NU09_1068</name>
</gene>
<reference evidence="1 2" key="1">
    <citation type="submission" date="2014-12" db="EMBL/GenBank/DDBJ databases">
        <title>Genome sequence of Flavobacterium beibuense RSKm HC5.</title>
        <authorList>
            <person name="Kim J.F."/>
            <person name="Song J.Y."/>
            <person name="Kwak M.-J."/>
            <person name="Lee S.-W."/>
        </authorList>
    </citation>
    <scope>NUCLEOTIDE SEQUENCE [LARGE SCALE GENOMIC DNA]</scope>
    <source>
        <strain evidence="1 2">RSKm HC5</strain>
    </source>
</reference>